<dbReference type="Proteomes" id="UP001589691">
    <property type="component" value="Unassembled WGS sequence"/>
</dbReference>
<accession>A0ABV5WT90</accession>
<protein>
    <submittedName>
        <fullName evidence="2">AbrB family transcriptional regulator</fullName>
    </submittedName>
</protein>
<dbReference type="SMART" id="SM00966">
    <property type="entry name" value="SpoVT_AbrB"/>
    <property type="match status" value="1"/>
</dbReference>
<sequence>MMQSVKIVKLGNSQGIRLKKSLLKEIGIVDPINAPVQVSVEDGKILISPEKAESKLARRFDNFNLEDYWKANQAMEYDWGKPTGKEMF</sequence>
<dbReference type="RefSeq" id="WP_225424453.1">
    <property type="nucleotide sequence ID" value="NZ_BJEA01000025.1"/>
</dbReference>
<feature type="domain" description="SpoVT-AbrB" evidence="1">
    <location>
        <begin position="8"/>
        <end position="55"/>
    </location>
</feature>
<dbReference type="Gene3D" id="2.10.260.10">
    <property type="match status" value="1"/>
</dbReference>
<proteinExistence type="predicted"/>
<dbReference type="EMBL" id="JBHLZY010000012">
    <property type="protein sequence ID" value="MFB9769354.1"/>
    <property type="molecule type" value="Genomic_DNA"/>
</dbReference>
<evidence type="ECO:0000313" key="2">
    <source>
        <dbReference type="EMBL" id="MFB9769354.1"/>
    </source>
</evidence>
<organism evidence="2 3">
    <name type="scientific">Lactiplantibacillus modestisalitolerans</name>
    <dbReference type="NCBI Taxonomy" id="1457219"/>
    <lineage>
        <taxon>Bacteria</taxon>
        <taxon>Bacillati</taxon>
        <taxon>Bacillota</taxon>
        <taxon>Bacilli</taxon>
        <taxon>Lactobacillales</taxon>
        <taxon>Lactobacillaceae</taxon>
        <taxon>Lactiplantibacillus</taxon>
    </lineage>
</organism>
<evidence type="ECO:0000259" key="1">
    <source>
        <dbReference type="SMART" id="SM00966"/>
    </source>
</evidence>
<dbReference type="SUPFAM" id="SSF89447">
    <property type="entry name" value="AbrB/MazE/MraZ-like"/>
    <property type="match status" value="1"/>
</dbReference>
<name>A0ABV5WT90_9LACO</name>
<reference evidence="2 3" key="1">
    <citation type="submission" date="2024-09" db="EMBL/GenBank/DDBJ databases">
        <authorList>
            <person name="Sun Q."/>
            <person name="Mori K."/>
        </authorList>
    </citation>
    <scope>NUCLEOTIDE SEQUENCE [LARGE SCALE GENOMIC DNA]</scope>
    <source>
        <strain evidence="2 3">TBRC 4576</strain>
    </source>
</reference>
<comment type="caution">
    <text evidence="2">The sequence shown here is derived from an EMBL/GenBank/DDBJ whole genome shotgun (WGS) entry which is preliminary data.</text>
</comment>
<dbReference type="InterPro" id="IPR037914">
    <property type="entry name" value="SpoVT-AbrB_sf"/>
</dbReference>
<evidence type="ECO:0000313" key="3">
    <source>
        <dbReference type="Proteomes" id="UP001589691"/>
    </source>
</evidence>
<dbReference type="InterPro" id="IPR007159">
    <property type="entry name" value="SpoVT-AbrB_dom"/>
</dbReference>
<gene>
    <name evidence="2" type="ORF">ACFFLI_05590</name>
</gene>
<keyword evidence="3" id="KW-1185">Reference proteome</keyword>